<reference evidence="1 2" key="1">
    <citation type="submission" date="2014-12" db="EMBL/GenBank/DDBJ databases">
        <title>Draft Genome Sequence of Pseudoalteromonas luteoviolacea HI1.</title>
        <authorList>
            <person name="Asahina A.Y."/>
            <person name="Hadfield M.G."/>
        </authorList>
    </citation>
    <scope>NUCLEOTIDE SEQUENCE [LARGE SCALE GENOMIC DNA]</scope>
    <source>
        <strain evidence="1 2">HI1</strain>
    </source>
</reference>
<evidence type="ECO:0000313" key="1">
    <source>
        <dbReference type="EMBL" id="KID54888.1"/>
    </source>
</evidence>
<accession>A0A0C1MKC3</accession>
<gene>
    <name evidence="1" type="ORF">JF50_23865</name>
</gene>
<dbReference type="OrthoDB" id="6321522at2"/>
<sequence length="213" mass="24255">MGGILREHNTGKQQTTIWQDEALRLVYAELVNVFYTREITRLSTEADPNRLKRVLSSLPYYVERAATHIVLGEVPLQLDSHNGCWVATQRRVPSQSSDKIRLYFEKHAEVGLVVPVAINQDHETILCIDMIDQVNQSQIHCNQYGWFANEGHGLDNGHISILKPTKALMTAACCGHRWQYHKMITPRLLGLREMLLASSINWRNVAKKKLVSG</sequence>
<evidence type="ECO:0000313" key="2">
    <source>
        <dbReference type="Proteomes" id="UP000031327"/>
    </source>
</evidence>
<dbReference type="AlphaFoldDB" id="A0A0C1MKC3"/>
<proteinExistence type="predicted"/>
<comment type="caution">
    <text evidence="1">The sequence shown here is derived from an EMBL/GenBank/DDBJ whole genome shotgun (WGS) entry which is preliminary data.</text>
</comment>
<dbReference type="EMBL" id="JWIC01000010">
    <property type="protein sequence ID" value="KID54888.1"/>
    <property type="molecule type" value="Genomic_DNA"/>
</dbReference>
<organism evidence="1 2">
    <name type="scientific">Pseudoalteromonas luteoviolacea</name>
    <dbReference type="NCBI Taxonomy" id="43657"/>
    <lineage>
        <taxon>Bacteria</taxon>
        <taxon>Pseudomonadati</taxon>
        <taxon>Pseudomonadota</taxon>
        <taxon>Gammaproteobacteria</taxon>
        <taxon>Alteromonadales</taxon>
        <taxon>Pseudoalteromonadaceae</taxon>
        <taxon>Pseudoalteromonas</taxon>
    </lineage>
</organism>
<protein>
    <submittedName>
        <fullName evidence="1">Uncharacterized protein</fullName>
    </submittedName>
</protein>
<dbReference type="Proteomes" id="UP000031327">
    <property type="component" value="Unassembled WGS sequence"/>
</dbReference>
<name>A0A0C1MKC3_9GAMM</name>